<dbReference type="EMBL" id="LEKT01000050">
    <property type="protein sequence ID" value="KMO85675.1"/>
    <property type="molecule type" value="Genomic_DNA"/>
</dbReference>
<gene>
    <name evidence="1" type="ORF">AB840_12110</name>
</gene>
<keyword evidence="2" id="KW-1185">Reference proteome</keyword>
<dbReference type="PATRIC" id="fig|1122219.3.peg.2399"/>
<evidence type="ECO:0000313" key="2">
    <source>
        <dbReference type="Proteomes" id="UP000036503"/>
    </source>
</evidence>
<comment type="caution">
    <text evidence="1">The sequence shown here is derived from an EMBL/GenBank/DDBJ whole genome shotgun (WGS) entry which is preliminary data.</text>
</comment>
<evidence type="ECO:0000313" key="1">
    <source>
        <dbReference type="EMBL" id="KMO85675.1"/>
    </source>
</evidence>
<name>A0A0J6WQI1_9FIRM</name>
<protein>
    <submittedName>
        <fullName evidence="1">Uncharacterized protein</fullName>
    </submittedName>
</protein>
<sequence>MNIIAIDPGTHESAYVICDYGTLKPIDKGKIPNAELLEQLPEMIMLNSIQYVGIEYMQSYGMGVGKETFETCYFIGRMTERILRQTAIKEIIPIYRNEEKIGTVGNMRANDTAIRHYLIDTFAEHDFKTGKGTKSNPDWFYGFSKDMWQAYAQAYILKLKVEGKM</sequence>
<dbReference type="OrthoDB" id="3826127at2"/>
<proteinExistence type="predicted"/>
<organism evidence="1 2">
    <name type="scientific">Megasphaera cerevisiae DSM 20462</name>
    <dbReference type="NCBI Taxonomy" id="1122219"/>
    <lineage>
        <taxon>Bacteria</taxon>
        <taxon>Bacillati</taxon>
        <taxon>Bacillota</taxon>
        <taxon>Negativicutes</taxon>
        <taxon>Veillonellales</taxon>
        <taxon>Veillonellaceae</taxon>
        <taxon>Megasphaera</taxon>
    </lineage>
</organism>
<dbReference type="Proteomes" id="UP000036503">
    <property type="component" value="Unassembled WGS sequence"/>
</dbReference>
<dbReference type="RefSeq" id="WP_048515108.1">
    <property type="nucleotide sequence ID" value="NZ_FUXD01000040.1"/>
</dbReference>
<dbReference type="InParanoid" id="A0A0J6WQI1"/>
<accession>A0A0J6WQI1</accession>
<reference evidence="1 2" key="1">
    <citation type="submission" date="2015-06" db="EMBL/GenBank/DDBJ databases">
        <title>Draft genome sequence of beer spoilage bacterium Megasphaera cerevisiae type strain 20462.</title>
        <authorList>
            <person name="Kutumbaka K."/>
            <person name="Pasmowitz J."/>
            <person name="Mategko J."/>
            <person name="Reyes D."/>
            <person name="Friedrich A."/>
            <person name="Han S."/>
            <person name="Martens-Habbena W."/>
            <person name="Neal-McKinney J."/>
            <person name="Janagama H.K."/>
            <person name="Nadala C."/>
            <person name="Samadpour M."/>
        </authorList>
    </citation>
    <scope>NUCLEOTIDE SEQUENCE [LARGE SCALE GENOMIC DNA]</scope>
    <source>
        <strain evidence="1 2">DSM 20462</strain>
    </source>
</reference>
<dbReference type="AlphaFoldDB" id="A0A0J6WQI1"/>